<feature type="signal peptide" evidence="3">
    <location>
        <begin position="1"/>
        <end position="26"/>
    </location>
</feature>
<feature type="domain" description="Solute-binding protein family 3/N-terminal" evidence="4">
    <location>
        <begin position="35"/>
        <end position="129"/>
    </location>
</feature>
<dbReference type="RefSeq" id="WP_091983323.1">
    <property type="nucleotide sequence ID" value="NZ_FOLO01000012.1"/>
</dbReference>
<organism evidence="5 6">
    <name type="scientific">Pseudoalteromonas denitrificans DSM 6059</name>
    <dbReference type="NCBI Taxonomy" id="1123010"/>
    <lineage>
        <taxon>Bacteria</taxon>
        <taxon>Pseudomonadati</taxon>
        <taxon>Pseudomonadota</taxon>
        <taxon>Gammaproteobacteria</taxon>
        <taxon>Alteromonadales</taxon>
        <taxon>Pseudoalteromonadaceae</taxon>
        <taxon>Pseudoalteromonas</taxon>
    </lineage>
</organism>
<dbReference type="EMBL" id="FOLO01000012">
    <property type="protein sequence ID" value="SFC58147.1"/>
    <property type="molecule type" value="Genomic_DNA"/>
</dbReference>
<dbReference type="OrthoDB" id="6292415at2"/>
<evidence type="ECO:0000256" key="2">
    <source>
        <dbReference type="ARBA" id="ARBA00022729"/>
    </source>
</evidence>
<gene>
    <name evidence="5" type="ORF">SAMN02745724_02021</name>
</gene>
<protein>
    <submittedName>
        <fullName evidence="5">ABC-type amino acid transport substrate-binding protein</fullName>
    </submittedName>
</protein>
<evidence type="ECO:0000256" key="3">
    <source>
        <dbReference type="SAM" id="SignalP"/>
    </source>
</evidence>
<sequence>MLKSIYSLSFLLVIISTLTSQSSSYASEGMQCDHLVIAGAQSWFPYSYVQEGNKYYQGLLINSLKDAIEDKSISLSHWSDLPWKRAELQLNKGKVDIILGAFHTPQRAKTWYFSKPLANSELVLFSLNDILDVTRIEELYNKEVSYPFGMATGKKFAAIKSHIKTEHIVHHEQIYGMILKQHTDFGLLPRTAVETYLSQHKLKDKFKIHPLKLNSEAIYLVTSMNNPCLTKIKFIFANLKRVSQ</sequence>
<accession>A0A1I1KB92</accession>
<dbReference type="Pfam" id="PF00497">
    <property type="entry name" value="SBP_bac_3"/>
    <property type="match status" value="1"/>
</dbReference>
<dbReference type="Gene3D" id="3.40.190.10">
    <property type="entry name" value="Periplasmic binding protein-like II"/>
    <property type="match status" value="2"/>
</dbReference>
<evidence type="ECO:0000313" key="6">
    <source>
        <dbReference type="Proteomes" id="UP000198862"/>
    </source>
</evidence>
<evidence type="ECO:0000256" key="1">
    <source>
        <dbReference type="ARBA" id="ARBA00010333"/>
    </source>
</evidence>
<dbReference type="STRING" id="1123010.SAMN02745724_02021"/>
<dbReference type="PANTHER" id="PTHR35936">
    <property type="entry name" value="MEMBRANE-BOUND LYTIC MUREIN TRANSGLYCOSYLASE F"/>
    <property type="match status" value="1"/>
</dbReference>
<dbReference type="SUPFAM" id="SSF53850">
    <property type="entry name" value="Periplasmic binding protein-like II"/>
    <property type="match status" value="1"/>
</dbReference>
<reference evidence="5 6" key="1">
    <citation type="submission" date="2016-10" db="EMBL/GenBank/DDBJ databases">
        <authorList>
            <person name="de Groot N.N."/>
        </authorList>
    </citation>
    <scope>NUCLEOTIDE SEQUENCE [LARGE SCALE GENOMIC DNA]</scope>
    <source>
        <strain evidence="5 6">DSM 6059</strain>
    </source>
</reference>
<comment type="similarity">
    <text evidence="1">Belongs to the bacterial solute-binding protein 3 family.</text>
</comment>
<keyword evidence="6" id="KW-1185">Reference proteome</keyword>
<keyword evidence="2 3" id="KW-0732">Signal</keyword>
<feature type="chain" id="PRO_5011492451" evidence="3">
    <location>
        <begin position="27"/>
        <end position="244"/>
    </location>
</feature>
<evidence type="ECO:0000259" key="4">
    <source>
        <dbReference type="Pfam" id="PF00497"/>
    </source>
</evidence>
<proteinExistence type="inferred from homology"/>
<dbReference type="Proteomes" id="UP000198862">
    <property type="component" value="Unassembled WGS sequence"/>
</dbReference>
<evidence type="ECO:0000313" key="5">
    <source>
        <dbReference type="EMBL" id="SFC58147.1"/>
    </source>
</evidence>
<dbReference type="PANTHER" id="PTHR35936:SF35">
    <property type="entry name" value="L-CYSTINE-BINDING PROTEIN TCYJ"/>
    <property type="match status" value="1"/>
</dbReference>
<dbReference type="AlphaFoldDB" id="A0A1I1KB92"/>
<dbReference type="InterPro" id="IPR001638">
    <property type="entry name" value="Solute-binding_3/MltF_N"/>
</dbReference>
<name>A0A1I1KB92_9GAMM</name>